<organism evidence="6 7">
    <name type="scientific">Aphanomyces euteiches</name>
    <dbReference type="NCBI Taxonomy" id="100861"/>
    <lineage>
        <taxon>Eukaryota</taxon>
        <taxon>Sar</taxon>
        <taxon>Stramenopiles</taxon>
        <taxon>Oomycota</taxon>
        <taxon>Saprolegniomycetes</taxon>
        <taxon>Saprolegniales</taxon>
        <taxon>Verrucalvaceae</taxon>
        <taxon>Aphanomyces</taxon>
    </lineage>
</organism>
<dbReference type="AlphaFoldDB" id="A0A6G0WGW0"/>
<feature type="chain" id="PRO_5026112065" description="Apple domain-containing protein" evidence="4">
    <location>
        <begin position="21"/>
        <end position="788"/>
    </location>
</feature>
<gene>
    <name evidence="6" type="ORF">Ae201684_015347</name>
</gene>
<feature type="signal peptide" evidence="4">
    <location>
        <begin position="1"/>
        <end position="20"/>
    </location>
</feature>
<dbReference type="GO" id="GO:0006508">
    <property type="term" value="P:proteolysis"/>
    <property type="evidence" value="ECO:0007669"/>
    <property type="project" value="InterPro"/>
</dbReference>
<dbReference type="CDD" id="cd01100">
    <property type="entry name" value="APPLE_Factor_XI_like"/>
    <property type="match status" value="3"/>
</dbReference>
<dbReference type="Proteomes" id="UP000481153">
    <property type="component" value="Unassembled WGS sequence"/>
</dbReference>
<dbReference type="PROSITE" id="PS50948">
    <property type="entry name" value="PAN"/>
    <property type="match status" value="4"/>
</dbReference>
<feature type="domain" description="Apple" evidence="5">
    <location>
        <begin position="102"/>
        <end position="174"/>
    </location>
</feature>
<evidence type="ECO:0000256" key="3">
    <source>
        <dbReference type="SAM" id="MobiDB-lite"/>
    </source>
</evidence>
<proteinExistence type="predicted"/>
<sequence>MVSPLAWLIALSATGVVAQATTCSSVVEDMDYPGNDVGQTNRANHANCCNDCTKTAGCNLYVWTSWNGGTCFLKSSPKTTGGETPQPGARSARISPVQQTQCSQVVDGVDYPGNDLAETNRANHADCCNDCAATPGCAAYVWTSYNDGTCFLKSKASKAQAVQGAKAALWTPLTAPPTPSTAPPTLECSAVVDGVDYPGNDLAETSRANYADCCKDCAATFGCAAYVWTSLNGGTCFLKSKADKTQAVPGAKAALRTTTTPPPTNPQCSQVVDGVDYPGNDLAETRRANYADCCNDCTATPGCAAYVWTSYNDGTCFLKSAAGEAQAVPGAKAAVRTMSTSPPPSPVPQCSQVVDGVDYPGNDLAETRRANYADCCKDCAATSGCAAYVWTSLNGGTCFLKSKAGDAQPVPGAKAATWAPSTTTPTMPSPVVTTPAPTPVPTKSAVCLETVKGYGNWIPVVVDSNGDVASYGQFGKSYSKCMADLDWHDSIRVSCGCDFKTKYPEFGSTGYDLGPDFWCNTGKAYFNAQPPSGTCAPIATPSPSPTPRPKQTLPPKPTTSSPPPLKCFNSTKDVKFAGINLTETNRASHTDCCNDCAQTLGCDLYVWTLGTCYLKSKPKKSDTNSGNEPFPGAWSAEVLSEFRKQPIPPPEFRQCRAPASISCPGNDIAQTNRTNFMDCCGDCTSTPNCVFYEWKDDICFLKSKYENCQHDNDVTSADVRRCTPFELDLTYKGGDLMIVTAKREDCCRLFTKTEGCTRFSHFGGKCYLKNGDLAIKSTRLGAASATVY</sequence>
<dbReference type="InterPro" id="IPR000177">
    <property type="entry name" value="Apple"/>
</dbReference>
<dbReference type="SMART" id="SM00223">
    <property type="entry name" value="APPLE"/>
    <property type="match status" value="6"/>
</dbReference>
<comment type="caution">
    <text evidence="6">The sequence shown here is derived from an EMBL/GenBank/DDBJ whole genome shotgun (WGS) entry which is preliminary data.</text>
</comment>
<feature type="domain" description="Apple" evidence="5">
    <location>
        <begin position="268"/>
        <end position="340"/>
    </location>
</feature>
<keyword evidence="4" id="KW-0732">Signal</keyword>
<evidence type="ECO:0000256" key="4">
    <source>
        <dbReference type="SAM" id="SignalP"/>
    </source>
</evidence>
<dbReference type="VEuPathDB" id="FungiDB:AeMF1_015345"/>
<evidence type="ECO:0000256" key="2">
    <source>
        <dbReference type="ARBA" id="ARBA00023157"/>
    </source>
</evidence>
<dbReference type="Gene3D" id="3.50.4.10">
    <property type="entry name" value="Hepatocyte Growth Factor"/>
    <property type="match status" value="7"/>
</dbReference>
<dbReference type="GO" id="GO:0005576">
    <property type="term" value="C:extracellular region"/>
    <property type="evidence" value="ECO:0007669"/>
    <property type="project" value="InterPro"/>
</dbReference>
<dbReference type="VEuPathDB" id="FungiDB:AeMF1_017428"/>
<dbReference type="EMBL" id="VJMJ01000217">
    <property type="protein sequence ID" value="KAF0726379.1"/>
    <property type="molecule type" value="Genomic_DNA"/>
</dbReference>
<dbReference type="PANTHER" id="PTHR33946:SF4">
    <property type="entry name" value="COAGULATION FACTOR XI"/>
    <property type="match status" value="1"/>
</dbReference>
<reference evidence="6 7" key="1">
    <citation type="submission" date="2019-07" db="EMBL/GenBank/DDBJ databases">
        <title>Genomics analysis of Aphanomyces spp. identifies a new class of oomycete effector associated with host adaptation.</title>
        <authorList>
            <person name="Gaulin E."/>
        </authorList>
    </citation>
    <scope>NUCLEOTIDE SEQUENCE [LARGE SCALE GENOMIC DNA]</scope>
    <source>
        <strain evidence="6 7">ATCC 201684</strain>
    </source>
</reference>
<keyword evidence="7" id="KW-1185">Reference proteome</keyword>
<feature type="region of interest" description="Disordered" evidence="3">
    <location>
        <begin position="414"/>
        <end position="436"/>
    </location>
</feature>
<dbReference type="InterPro" id="IPR003609">
    <property type="entry name" value="Pan_app"/>
</dbReference>
<keyword evidence="1" id="KW-0677">Repeat</keyword>
<keyword evidence="2" id="KW-1015">Disulfide bond</keyword>
<feature type="compositionally biased region" description="Pro residues" evidence="3">
    <location>
        <begin position="540"/>
        <end position="565"/>
    </location>
</feature>
<dbReference type="Pfam" id="PF14295">
    <property type="entry name" value="PAN_4"/>
    <property type="match status" value="8"/>
</dbReference>
<evidence type="ECO:0000313" key="7">
    <source>
        <dbReference type="Proteomes" id="UP000481153"/>
    </source>
</evidence>
<dbReference type="PANTHER" id="PTHR33946">
    <property type="match status" value="1"/>
</dbReference>
<evidence type="ECO:0000256" key="1">
    <source>
        <dbReference type="ARBA" id="ARBA00022737"/>
    </source>
</evidence>
<feature type="domain" description="Apple" evidence="5">
    <location>
        <begin position="188"/>
        <end position="260"/>
    </location>
</feature>
<feature type="domain" description="Apple" evidence="5">
    <location>
        <begin position="350"/>
        <end position="422"/>
    </location>
</feature>
<protein>
    <recommendedName>
        <fullName evidence="5">Apple domain-containing protein</fullName>
    </recommendedName>
</protein>
<feature type="region of interest" description="Disordered" evidence="3">
    <location>
        <begin position="536"/>
        <end position="565"/>
    </location>
</feature>
<name>A0A6G0WGW0_9STRA</name>
<accession>A0A6G0WGW0</accession>
<evidence type="ECO:0000259" key="5">
    <source>
        <dbReference type="PROSITE" id="PS50948"/>
    </source>
</evidence>
<evidence type="ECO:0000313" key="6">
    <source>
        <dbReference type="EMBL" id="KAF0726379.1"/>
    </source>
</evidence>